<evidence type="ECO:0000256" key="4">
    <source>
        <dbReference type="PIRNR" id="PIRNR000185"/>
    </source>
</evidence>
<organism evidence="10 11">
    <name type="scientific">Pseudobythopirellula maris</name>
    <dbReference type="NCBI Taxonomy" id="2527991"/>
    <lineage>
        <taxon>Bacteria</taxon>
        <taxon>Pseudomonadati</taxon>
        <taxon>Planctomycetota</taxon>
        <taxon>Planctomycetia</taxon>
        <taxon>Pirellulales</taxon>
        <taxon>Lacipirellulaceae</taxon>
        <taxon>Pseudobythopirellula</taxon>
    </lineage>
</organism>
<evidence type="ECO:0000256" key="1">
    <source>
        <dbReference type="ARBA" id="ARBA00006382"/>
    </source>
</evidence>
<feature type="binding site" evidence="6">
    <location>
        <position position="216"/>
    </location>
    <ligand>
        <name>NAD(+)</name>
        <dbReference type="ChEBI" id="CHEBI:57540"/>
    </ligand>
</feature>
<proteinExistence type="inferred from homology"/>
<dbReference type="OrthoDB" id="9803297at2"/>
<dbReference type="InterPro" id="IPR014362">
    <property type="entry name" value="Glu_DH"/>
</dbReference>
<evidence type="ECO:0000313" key="11">
    <source>
        <dbReference type="Proteomes" id="UP000315440"/>
    </source>
</evidence>
<dbReference type="FunFam" id="3.40.50.10860:FF:000003">
    <property type="entry name" value="Glutamate dehydrogenase"/>
    <property type="match status" value="1"/>
</dbReference>
<feature type="site" description="Important for catalysis" evidence="7">
    <location>
        <position position="142"/>
    </location>
</feature>
<reference evidence="10 11" key="1">
    <citation type="submission" date="2019-02" db="EMBL/GenBank/DDBJ databases">
        <title>Deep-cultivation of Planctomycetes and their phenomic and genomic characterization uncovers novel biology.</title>
        <authorList>
            <person name="Wiegand S."/>
            <person name="Jogler M."/>
            <person name="Boedeker C."/>
            <person name="Pinto D."/>
            <person name="Vollmers J."/>
            <person name="Rivas-Marin E."/>
            <person name="Kohn T."/>
            <person name="Peeters S.H."/>
            <person name="Heuer A."/>
            <person name="Rast P."/>
            <person name="Oberbeckmann S."/>
            <person name="Bunk B."/>
            <person name="Jeske O."/>
            <person name="Meyerdierks A."/>
            <person name="Storesund J.E."/>
            <person name="Kallscheuer N."/>
            <person name="Luecker S."/>
            <person name="Lage O.M."/>
            <person name="Pohl T."/>
            <person name="Merkel B.J."/>
            <person name="Hornburger P."/>
            <person name="Mueller R.-W."/>
            <person name="Bruemmer F."/>
            <person name="Labrenz M."/>
            <person name="Spormann A.M."/>
            <person name="Op Den Camp H."/>
            <person name="Overmann J."/>
            <person name="Amann R."/>
            <person name="Jetten M.S.M."/>
            <person name="Mascher T."/>
            <person name="Medema M.H."/>
            <person name="Devos D.P."/>
            <person name="Kaster A.-K."/>
            <person name="Ovreas L."/>
            <person name="Rohde M."/>
            <person name="Galperin M.Y."/>
            <person name="Jogler C."/>
        </authorList>
    </citation>
    <scope>NUCLEOTIDE SEQUENCE [LARGE SCALE GENOMIC DNA]</scope>
    <source>
        <strain evidence="10 11">Mal64</strain>
    </source>
</reference>
<dbReference type="SUPFAM" id="SSF51735">
    <property type="entry name" value="NAD(P)-binding Rossmann-fold domains"/>
    <property type="match status" value="1"/>
</dbReference>
<dbReference type="AlphaFoldDB" id="A0A5C5ZJV4"/>
<protein>
    <recommendedName>
        <fullName evidence="4">Glutamate dehydrogenase</fullName>
    </recommendedName>
</protein>
<comment type="caution">
    <text evidence="10">The sequence shown here is derived from an EMBL/GenBank/DDBJ whole genome shotgun (WGS) entry which is preliminary data.</text>
</comment>
<evidence type="ECO:0000256" key="5">
    <source>
        <dbReference type="PIRSR" id="PIRSR000185-1"/>
    </source>
</evidence>
<evidence type="ECO:0000313" key="10">
    <source>
        <dbReference type="EMBL" id="TWT87632.1"/>
    </source>
</evidence>
<evidence type="ECO:0000256" key="7">
    <source>
        <dbReference type="PIRSR" id="PIRSR000185-3"/>
    </source>
</evidence>
<dbReference type="InterPro" id="IPR046346">
    <property type="entry name" value="Aminoacid_DH-like_N_sf"/>
</dbReference>
<sequence length="411" mass="44671">MQAFEAVQLYFHRAADELGLDDAMRTLLITPEREVTVQIPVRRDDGTLETLIGHRVQHNGARGPMKGGLRYHPHVDLDEVRALASLMTWKTAVVNIPYGGAKGGVTVDARSLSRNEREHITRKFVDAIHKVIGPDSDIPAPDMGTGHEEMAWIMNQYGKYHGFNPGVVTGKPVELYGLPGREEATGRGVGVLTLKTLGRLGRKPSQVSLAIQGFGNVGSHAAKFLSEADCRVVAISDHTGGYYREQGIDVMQAVRHARNNKGLLDGLEGVEKIANEDLLELPVDVLIPAAIGGVITEANATAIEAPVIIEAANAPITPAADDILSQRGVVILPDILANSGGVTASYFEWAQNRQFYQWSLDRVRGELDRLLTQAFDDVWERSKKQGLSLRTTAFVLGIERVARAVELAGVA</sequence>
<name>A0A5C5ZJV4_9BACT</name>
<keyword evidence="6" id="KW-0547">Nucleotide-binding</keyword>
<dbReference type="SUPFAM" id="SSF53223">
    <property type="entry name" value="Aminoacid dehydrogenase-like, N-terminal domain"/>
    <property type="match status" value="1"/>
</dbReference>
<keyword evidence="3 6" id="KW-0520">NAD</keyword>
<feature type="binding site" evidence="6">
    <location>
        <position position="345"/>
    </location>
    <ligand>
        <name>substrate</name>
    </ligand>
</feature>
<evidence type="ECO:0000259" key="9">
    <source>
        <dbReference type="SMART" id="SM00839"/>
    </source>
</evidence>
<feature type="binding site" evidence="6">
    <location>
        <position position="185"/>
    </location>
    <ligand>
        <name>NAD(+)</name>
        <dbReference type="ChEBI" id="CHEBI:57540"/>
    </ligand>
</feature>
<dbReference type="PIRSF" id="PIRSF000185">
    <property type="entry name" value="Glu_DH"/>
    <property type="match status" value="1"/>
</dbReference>
<evidence type="ECO:0000256" key="6">
    <source>
        <dbReference type="PIRSR" id="PIRSR000185-2"/>
    </source>
</evidence>
<dbReference type="PANTHER" id="PTHR11606:SF24">
    <property type="entry name" value="NAD-SPECIFIC GLUTAMATE DEHYDROGENASE"/>
    <property type="match status" value="1"/>
</dbReference>
<dbReference type="Gene3D" id="3.40.50.720">
    <property type="entry name" value="NAD(P)-binding Rossmann-like Domain"/>
    <property type="match status" value="1"/>
</dbReference>
<feature type="domain" description="Glutamate/phenylalanine/leucine/valine/L-tryptophan dehydrogenase C-terminal" evidence="9">
    <location>
        <begin position="178"/>
        <end position="409"/>
    </location>
</feature>
<keyword evidence="11" id="KW-1185">Reference proteome</keyword>
<dbReference type="Pfam" id="PF02812">
    <property type="entry name" value="ELFV_dehydrog_N"/>
    <property type="match status" value="1"/>
</dbReference>
<dbReference type="Pfam" id="PF00208">
    <property type="entry name" value="ELFV_dehydrog"/>
    <property type="match status" value="1"/>
</dbReference>
<accession>A0A5C5ZJV4</accession>
<dbReference type="CDD" id="cd01076">
    <property type="entry name" value="NAD_bind_1_Glu_DH"/>
    <property type="match status" value="1"/>
</dbReference>
<dbReference type="EMBL" id="SJPQ01000003">
    <property type="protein sequence ID" value="TWT87632.1"/>
    <property type="molecule type" value="Genomic_DNA"/>
</dbReference>
<dbReference type="GO" id="GO:0006538">
    <property type="term" value="P:L-glutamate catabolic process"/>
    <property type="evidence" value="ECO:0007669"/>
    <property type="project" value="TreeGrafter"/>
</dbReference>
<dbReference type="GO" id="GO:0004352">
    <property type="term" value="F:glutamate dehydrogenase (NAD+) activity"/>
    <property type="evidence" value="ECO:0007669"/>
    <property type="project" value="TreeGrafter"/>
</dbReference>
<dbReference type="PANTHER" id="PTHR11606">
    <property type="entry name" value="GLUTAMATE DEHYDROGENASE"/>
    <property type="match status" value="1"/>
</dbReference>
<feature type="binding site" evidence="6">
    <location>
        <position position="66"/>
    </location>
    <ligand>
        <name>substrate</name>
    </ligand>
</feature>
<dbReference type="InterPro" id="IPR006097">
    <property type="entry name" value="Glu/Leu/Phe/Val/Trp_DH_dimer"/>
</dbReference>
<dbReference type="InterPro" id="IPR006096">
    <property type="entry name" value="Glu/Leu/Phe/Val/Trp_DH_C"/>
</dbReference>
<dbReference type="RefSeq" id="WP_146401941.1">
    <property type="nucleotide sequence ID" value="NZ_SJPQ01000003.1"/>
</dbReference>
<dbReference type="Proteomes" id="UP000315440">
    <property type="component" value="Unassembled WGS sequence"/>
</dbReference>
<dbReference type="GO" id="GO:0000166">
    <property type="term" value="F:nucleotide binding"/>
    <property type="evidence" value="ECO:0007669"/>
    <property type="project" value="UniProtKB-KW"/>
</dbReference>
<comment type="similarity">
    <text evidence="1 4 8">Belongs to the Glu/Leu/Phe/Val dehydrogenases family.</text>
</comment>
<gene>
    <name evidence="10" type="primary">gdhA</name>
    <name evidence="10" type="ORF">Mal64_31740</name>
</gene>
<feature type="active site" description="Proton donor" evidence="5">
    <location>
        <position position="102"/>
    </location>
</feature>
<dbReference type="InterPro" id="IPR036291">
    <property type="entry name" value="NAD(P)-bd_dom_sf"/>
</dbReference>
<keyword evidence="2 4" id="KW-0560">Oxidoreductase</keyword>
<evidence type="ECO:0000256" key="3">
    <source>
        <dbReference type="ARBA" id="ARBA00023027"/>
    </source>
</evidence>
<dbReference type="Gene3D" id="3.40.50.10860">
    <property type="entry name" value="Leucine Dehydrogenase, chain A, domain 1"/>
    <property type="match status" value="1"/>
</dbReference>
<feature type="binding site" evidence="6">
    <location>
        <position position="90"/>
    </location>
    <ligand>
        <name>substrate</name>
    </ligand>
</feature>
<dbReference type="PRINTS" id="PR00082">
    <property type="entry name" value="GLFDHDRGNASE"/>
</dbReference>
<evidence type="ECO:0000256" key="8">
    <source>
        <dbReference type="RuleBase" id="RU004417"/>
    </source>
</evidence>
<dbReference type="SMART" id="SM00839">
    <property type="entry name" value="ELFV_dehydrog"/>
    <property type="match status" value="1"/>
</dbReference>
<dbReference type="InterPro" id="IPR033922">
    <property type="entry name" value="NAD_bind_Glu_DH"/>
</dbReference>
<dbReference type="InterPro" id="IPR006095">
    <property type="entry name" value="Glu/Leu/Phe/Val/Trp_DH"/>
</dbReference>
<evidence type="ECO:0000256" key="2">
    <source>
        <dbReference type="ARBA" id="ARBA00023002"/>
    </source>
</evidence>